<dbReference type="Pfam" id="PF00011">
    <property type="entry name" value="HSP20"/>
    <property type="match status" value="1"/>
</dbReference>
<dbReference type="Gene3D" id="2.60.40.790">
    <property type="match status" value="1"/>
</dbReference>
<dbReference type="SUPFAM" id="SSF49764">
    <property type="entry name" value="HSP20-like chaperones"/>
    <property type="match status" value="1"/>
</dbReference>
<dbReference type="AlphaFoldDB" id="A0A212JEF9"/>
<evidence type="ECO:0000256" key="3">
    <source>
        <dbReference type="RuleBase" id="RU003616"/>
    </source>
</evidence>
<gene>
    <name evidence="5" type="primary">ibpA</name>
    <name evidence="5" type="ORF">KL86APRO_10933</name>
</gene>
<comment type="similarity">
    <text evidence="2 3">Belongs to the small heat shock protein (HSP20) family.</text>
</comment>
<proteinExistence type="inferred from homology"/>
<evidence type="ECO:0000256" key="1">
    <source>
        <dbReference type="ARBA" id="ARBA00023016"/>
    </source>
</evidence>
<reference evidence="5" key="1">
    <citation type="submission" date="2016-04" db="EMBL/GenBank/DDBJ databases">
        <authorList>
            <person name="Evans L.H."/>
            <person name="Alamgir A."/>
            <person name="Owens N."/>
            <person name="Weber N.D."/>
            <person name="Virtaneva K."/>
            <person name="Barbian K."/>
            <person name="Babar A."/>
            <person name="Rosenke K."/>
        </authorList>
    </citation>
    <scope>NUCLEOTIDE SEQUENCE</scope>
    <source>
        <strain evidence="5">86</strain>
    </source>
</reference>
<dbReference type="EMBL" id="FLUO01000001">
    <property type="protein sequence ID" value="SBV97811.1"/>
    <property type="molecule type" value="Genomic_DNA"/>
</dbReference>
<dbReference type="PANTHER" id="PTHR47062:SF1">
    <property type="entry name" value="SMALL HEAT SHOCK PROTEIN IBPA"/>
    <property type="match status" value="1"/>
</dbReference>
<dbReference type="PANTHER" id="PTHR47062">
    <property type="match status" value="1"/>
</dbReference>
<name>A0A212JEF9_9PROT</name>
<accession>A0A212JEF9</accession>
<dbReference type="PROSITE" id="PS01031">
    <property type="entry name" value="SHSP"/>
    <property type="match status" value="1"/>
</dbReference>
<organism evidence="5">
    <name type="scientific">uncultured Alphaproteobacteria bacterium</name>
    <dbReference type="NCBI Taxonomy" id="91750"/>
    <lineage>
        <taxon>Bacteria</taxon>
        <taxon>Pseudomonadati</taxon>
        <taxon>Pseudomonadota</taxon>
        <taxon>Alphaproteobacteria</taxon>
        <taxon>environmental samples</taxon>
    </lineage>
</organism>
<dbReference type="InterPro" id="IPR037913">
    <property type="entry name" value="ACD_IbpA/B"/>
</dbReference>
<keyword evidence="1 5" id="KW-0346">Stress response</keyword>
<sequence>MRTYDLSPLHRFTVGFDNVSRLIDAVSRLDDSAMSYPPYNIERFGEDRYRISMAVAGFTESDLDIMLKDNTLTISGRKGEEEDSSTYLHRGIASRAFERRFELAAHIKVKGAALENGLLHVDLEREVPEELKPRKIEIAADAGKKAIDGPKAA</sequence>
<evidence type="ECO:0000259" key="4">
    <source>
        <dbReference type="PROSITE" id="PS01031"/>
    </source>
</evidence>
<protein>
    <submittedName>
        <fullName evidence="5">Heat shock chaperone</fullName>
    </submittedName>
</protein>
<dbReference type="InterPro" id="IPR002068">
    <property type="entry name" value="A-crystallin/Hsp20_dom"/>
</dbReference>
<dbReference type="CDD" id="cd06470">
    <property type="entry name" value="ACD_IbpA-B_like"/>
    <property type="match status" value="1"/>
</dbReference>
<feature type="domain" description="SHSP" evidence="4">
    <location>
        <begin position="30"/>
        <end position="141"/>
    </location>
</feature>
<evidence type="ECO:0000313" key="5">
    <source>
        <dbReference type="EMBL" id="SBV97811.1"/>
    </source>
</evidence>
<evidence type="ECO:0000256" key="2">
    <source>
        <dbReference type="PROSITE-ProRule" id="PRU00285"/>
    </source>
</evidence>
<dbReference type="InterPro" id="IPR008978">
    <property type="entry name" value="HSP20-like_chaperone"/>
</dbReference>